<protein>
    <recommendedName>
        <fullName evidence="2">TadE-like domain-containing protein</fullName>
    </recommendedName>
</protein>
<sequence>MKYVQRKESGIAAVEFTIVLPLLLLFLVAIGEFGNAFIRYNTLSKAVQNGARFAVSEVYGTAKAENIAPTSEIQNAVMYGSPSPADGATPVLESLTVNVSYDDVNNYVVVTAAYPYTPIVGAFLGDALSDVTLTASSVMRVAP</sequence>
<gene>
    <name evidence="3" type="ORF">AKJ17_08295</name>
</gene>
<proteinExistence type="predicted"/>
<accession>A0A0M0HPX4</accession>
<comment type="caution">
    <text evidence="3">The sequence shown here is derived from an EMBL/GenBank/DDBJ whole genome shotgun (WGS) entry which is preliminary data.</text>
</comment>
<dbReference type="Pfam" id="PF07811">
    <property type="entry name" value="TadE"/>
    <property type="match status" value="1"/>
</dbReference>
<feature type="transmembrane region" description="Helical" evidence="1">
    <location>
        <begin position="12"/>
        <end position="31"/>
    </location>
</feature>
<dbReference type="STRING" id="693.AKJ17_08295"/>
<dbReference type="OrthoDB" id="5906122at2"/>
<keyword evidence="4" id="KW-1185">Reference proteome</keyword>
<dbReference type="AlphaFoldDB" id="A0A0M0HPX4"/>
<reference evidence="4" key="1">
    <citation type="submission" date="2015-08" db="EMBL/GenBank/DDBJ databases">
        <title>Vibrio galatheae sp. nov., a novel member of the Vibrionaceae family isolated from the Solomon Islands.</title>
        <authorList>
            <person name="Giubergia S."/>
            <person name="Machado H."/>
            <person name="Mateiu R.V."/>
            <person name="Gram L."/>
        </authorList>
    </citation>
    <scope>NUCLEOTIDE SEQUENCE [LARGE SCALE GENOMIC DNA]</scope>
    <source>
        <strain evidence="4">DSM 19584</strain>
    </source>
</reference>
<evidence type="ECO:0000313" key="4">
    <source>
        <dbReference type="Proteomes" id="UP000037515"/>
    </source>
</evidence>
<evidence type="ECO:0000256" key="1">
    <source>
        <dbReference type="SAM" id="Phobius"/>
    </source>
</evidence>
<keyword evidence="1" id="KW-0472">Membrane</keyword>
<feature type="domain" description="TadE-like" evidence="2">
    <location>
        <begin position="10"/>
        <end position="52"/>
    </location>
</feature>
<dbReference type="EMBL" id="LHPJ01000006">
    <property type="protein sequence ID" value="KOO04056.1"/>
    <property type="molecule type" value="Genomic_DNA"/>
</dbReference>
<dbReference type="Proteomes" id="UP000037515">
    <property type="component" value="Unassembled WGS sequence"/>
</dbReference>
<evidence type="ECO:0000259" key="2">
    <source>
        <dbReference type="Pfam" id="PF07811"/>
    </source>
</evidence>
<organism evidence="3 4">
    <name type="scientific">Vibrio nereis</name>
    <dbReference type="NCBI Taxonomy" id="693"/>
    <lineage>
        <taxon>Bacteria</taxon>
        <taxon>Pseudomonadati</taxon>
        <taxon>Pseudomonadota</taxon>
        <taxon>Gammaproteobacteria</taxon>
        <taxon>Vibrionales</taxon>
        <taxon>Vibrionaceae</taxon>
        <taxon>Vibrio</taxon>
    </lineage>
</organism>
<keyword evidence="1" id="KW-1133">Transmembrane helix</keyword>
<dbReference type="RefSeq" id="WP_053395326.1">
    <property type="nucleotide sequence ID" value="NZ_LHPJ01000006.1"/>
</dbReference>
<evidence type="ECO:0000313" key="3">
    <source>
        <dbReference type="EMBL" id="KOO04056.1"/>
    </source>
</evidence>
<keyword evidence="1" id="KW-0812">Transmembrane</keyword>
<name>A0A0M0HPX4_VIBNE</name>
<dbReference type="PATRIC" id="fig|693.5.peg.1697"/>
<dbReference type="InterPro" id="IPR012495">
    <property type="entry name" value="TadE-like_dom"/>
</dbReference>